<feature type="transmembrane region" description="Helical" evidence="6">
    <location>
        <begin position="81"/>
        <end position="103"/>
    </location>
</feature>
<feature type="transmembrane region" description="Helical" evidence="6">
    <location>
        <begin position="181"/>
        <end position="202"/>
    </location>
</feature>
<gene>
    <name evidence="7" type="ORF">JZK55_12450</name>
</gene>
<evidence type="ECO:0000256" key="6">
    <source>
        <dbReference type="SAM" id="Phobius"/>
    </source>
</evidence>
<keyword evidence="5 6" id="KW-0472">Membrane</keyword>
<evidence type="ECO:0000256" key="3">
    <source>
        <dbReference type="ARBA" id="ARBA00022692"/>
    </source>
</evidence>
<dbReference type="GO" id="GO:0005886">
    <property type="term" value="C:plasma membrane"/>
    <property type="evidence" value="ECO:0007669"/>
    <property type="project" value="UniProtKB-SubCell"/>
</dbReference>
<accession>A0A7G1H2F2</accession>
<evidence type="ECO:0000313" key="7">
    <source>
        <dbReference type="EMBL" id="BCB96323.1"/>
    </source>
</evidence>
<feature type="transmembrane region" description="Helical" evidence="6">
    <location>
        <begin position="300"/>
        <end position="318"/>
    </location>
</feature>
<dbReference type="InterPro" id="IPR050833">
    <property type="entry name" value="Poly_Biosynth_Transport"/>
</dbReference>
<dbReference type="AlphaFoldDB" id="A0A7G1H2F2"/>
<feature type="transmembrane region" description="Helical" evidence="6">
    <location>
        <begin position="51"/>
        <end position="69"/>
    </location>
</feature>
<evidence type="ECO:0000256" key="5">
    <source>
        <dbReference type="ARBA" id="ARBA00023136"/>
    </source>
</evidence>
<proteinExistence type="predicted"/>
<evidence type="ECO:0000313" key="8">
    <source>
        <dbReference type="Proteomes" id="UP000516360"/>
    </source>
</evidence>
<organism evidence="7 8">
    <name type="scientific">Dissulfurispira thermophila</name>
    <dbReference type="NCBI Taxonomy" id="2715679"/>
    <lineage>
        <taxon>Bacteria</taxon>
        <taxon>Pseudomonadati</taxon>
        <taxon>Nitrospirota</taxon>
        <taxon>Thermodesulfovibrionia</taxon>
        <taxon>Thermodesulfovibrionales</taxon>
        <taxon>Dissulfurispiraceae</taxon>
        <taxon>Dissulfurispira</taxon>
    </lineage>
</organism>
<comment type="subcellular location">
    <subcellularLocation>
        <location evidence="1">Cell membrane</location>
        <topology evidence="1">Multi-pass membrane protein</topology>
    </subcellularLocation>
</comment>
<evidence type="ECO:0000256" key="1">
    <source>
        <dbReference type="ARBA" id="ARBA00004651"/>
    </source>
</evidence>
<feature type="transmembrane region" description="Helical" evidence="6">
    <location>
        <begin position="115"/>
        <end position="131"/>
    </location>
</feature>
<feature type="transmembrane region" description="Helical" evidence="6">
    <location>
        <begin position="260"/>
        <end position="279"/>
    </location>
</feature>
<name>A0A7G1H2F2_9BACT</name>
<feature type="transmembrane region" description="Helical" evidence="6">
    <location>
        <begin position="12"/>
        <end position="31"/>
    </location>
</feature>
<feature type="transmembrane region" description="Helical" evidence="6">
    <location>
        <begin position="399"/>
        <end position="420"/>
    </location>
</feature>
<dbReference type="KEGG" id="dtp:JZK55_12450"/>
<feature type="transmembrane region" description="Helical" evidence="6">
    <location>
        <begin position="223"/>
        <end position="240"/>
    </location>
</feature>
<reference evidence="7 8" key="1">
    <citation type="submission" date="2020-03" db="EMBL/GenBank/DDBJ databases">
        <title>Complete genome sequences of two sulfur-disproportionating bacterial strains T55J and Mzg5.</title>
        <authorList>
            <person name="Umezawa K."/>
            <person name="Kojima H."/>
            <person name="Kato Y."/>
            <person name="Fukui M."/>
        </authorList>
    </citation>
    <scope>NUCLEOTIDE SEQUENCE [LARGE SCALE GENOMIC DNA]</scope>
    <source>
        <strain evidence="7 8">T55J</strain>
    </source>
</reference>
<feature type="transmembrane region" description="Helical" evidence="6">
    <location>
        <begin position="367"/>
        <end position="387"/>
    </location>
</feature>
<dbReference type="PANTHER" id="PTHR30250:SF11">
    <property type="entry name" value="O-ANTIGEN TRANSPORTER-RELATED"/>
    <property type="match status" value="1"/>
</dbReference>
<feature type="transmembrane region" description="Helical" evidence="6">
    <location>
        <begin position="432"/>
        <end position="453"/>
    </location>
</feature>
<dbReference type="EMBL" id="AP022873">
    <property type="protein sequence ID" value="BCB96323.1"/>
    <property type="molecule type" value="Genomic_DNA"/>
</dbReference>
<evidence type="ECO:0000256" key="4">
    <source>
        <dbReference type="ARBA" id="ARBA00022989"/>
    </source>
</evidence>
<keyword evidence="2" id="KW-1003">Cell membrane</keyword>
<keyword evidence="3 6" id="KW-0812">Transmembrane</keyword>
<dbReference type="RefSeq" id="WP_203471528.1">
    <property type="nucleotide sequence ID" value="NZ_AP022873.1"/>
</dbReference>
<evidence type="ECO:0000256" key="2">
    <source>
        <dbReference type="ARBA" id="ARBA00022475"/>
    </source>
</evidence>
<keyword evidence="8" id="KW-1185">Reference proteome</keyword>
<dbReference type="PANTHER" id="PTHR30250">
    <property type="entry name" value="PST FAMILY PREDICTED COLANIC ACID TRANSPORTER"/>
    <property type="match status" value="1"/>
</dbReference>
<feature type="transmembrane region" description="Helical" evidence="6">
    <location>
        <begin position="152"/>
        <end position="169"/>
    </location>
</feature>
<sequence length="507" mass="57469">MPEDSLKKRYFYKLSTNLFGLVINMATQAIIPRGLGPKAYGDFNFLTNFFNQVIAFLDMGTSIGFYTKLSQRPKELGLVSFYFYFMGIVSAGVLGFVAITVVTSINTSIWIEQEVLYIYMAAIWGILMWFSQILNQMIDGYGLTVSGEKTKILQKALGLILILLLYGFHQLNLINFFYYNYIILLVLAGAFIWIMQHNGYLIKDVWRLSWEQIKRYLKEFYQYSHPLFSYAVVGLVVGIFDRWLLQVYSGSIQQGFYSLSYQIGAICFLFTSAMTPLLIREFSIAYGQQDLSEMARLFRRYIPLLYSIAAYFSCFIAVQSDKVVYIFGGDKFKESAGVLTIMAFYPIHQTYGQLSGSVFYATGQTALYRNIGVIFMLLGLPVTYFLIAPPDNMGLNMGATGLAVKMVVLQFIGVNVQLYFNARLLKLSFGRYLGHQIASTGCFLILSTVAVFIVNNLQAINKNILVSFLSAGFLYTLTVAAMAYYKPVIFGLKKEDIKSFVNKLKGF</sequence>
<keyword evidence="4 6" id="KW-1133">Transmembrane helix</keyword>
<dbReference type="Proteomes" id="UP000516360">
    <property type="component" value="Chromosome"/>
</dbReference>
<protein>
    <submittedName>
        <fullName evidence="7">Membrane protein</fullName>
    </submittedName>
</protein>
<feature type="transmembrane region" description="Helical" evidence="6">
    <location>
        <begin position="465"/>
        <end position="485"/>
    </location>
</feature>